<sequence>MFYFCFGAAGVRTSDLSGRFNSAASASKLMCFS</sequence>
<name>A0A8S5LCA6_9CAUD</name>
<proteinExistence type="predicted"/>
<dbReference type="EMBL" id="BK014681">
    <property type="protein sequence ID" value="DAD67576.1"/>
    <property type="molecule type" value="Genomic_DNA"/>
</dbReference>
<reference evidence="1" key="1">
    <citation type="journal article" date="2021" name="Proc. Natl. Acad. Sci. U.S.A.">
        <title>A Catalog of Tens of Thousands of Viruses from Human Metagenomes Reveals Hidden Associations with Chronic Diseases.</title>
        <authorList>
            <person name="Tisza M.J."/>
            <person name="Buck C.B."/>
        </authorList>
    </citation>
    <scope>NUCLEOTIDE SEQUENCE</scope>
    <source>
        <strain evidence="1">CttU829</strain>
    </source>
</reference>
<organism evidence="1">
    <name type="scientific">Siphoviridae sp. cttU829</name>
    <dbReference type="NCBI Taxonomy" id="2823605"/>
    <lineage>
        <taxon>Viruses</taxon>
        <taxon>Duplodnaviria</taxon>
        <taxon>Heunggongvirae</taxon>
        <taxon>Uroviricota</taxon>
        <taxon>Caudoviricetes</taxon>
    </lineage>
</organism>
<protein>
    <submittedName>
        <fullName evidence="1">Uncharacterized protein</fullName>
    </submittedName>
</protein>
<accession>A0A8S5LCA6</accession>
<evidence type="ECO:0000313" key="1">
    <source>
        <dbReference type="EMBL" id="DAD67576.1"/>
    </source>
</evidence>